<sequence>MKAIALLFFELALVYTASISPTSQKTEPQLLQDIMENVRKILNDSKFQSLLDSFVHKVLDTHQCIRNGAEDFCRAEKILSGVNLKKFGISENEWHIARLLKQYNKFHVTNCTGSHNGNEERLTVLMMDLSLCAQYKYAYLHPRSQRSADNDAEKSTIRANQH</sequence>
<organism evidence="1 2">
    <name type="scientific">Dallia pectoralis</name>
    <name type="common">Alaska blackfish</name>
    <dbReference type="NCBI Taxonomy" id="75939"/>
    <lineage>
        <taxon>Eukaryota</taxon>
        <taxon>Metazoa</taxon>
        <taxon>Chordata</taxon>
        <taxon>Craniata</taxon>
        <taxon>Vertebrata</taxon>
        <taxon>Euteleostomi</taxon>
        <taxon>Actinopterygii</taxon>
        <taxon>Neopterygii</taxon>
        <taxon>Teleostei</taxon>
        <taxon>Protacanthopterygii</taxon>
        <taxon>Esociformes</taxon>
        <taxon>Umbridae</taxon>
        <taxon>Dallia</taxon>
    </lineage>
</organism>
<gene>
    <name evidence="1" type="ORF">DPEC_G00021840</name>
</gene>
<proteinExistence type="predicted"/>
<accession>A0ACC2HHS4</accession>
<dbReference type="EMBL" id="CM055729">
    <property type="protein sequence ID" value="KAJ8015023.1"/>
    <property type="molecule type" value="Genomic_DNA"/>
</dbReference>
<name>A0ACC2HHS4_DALPE</name>
<keyword evidence="2" id="KW-1185">Reference proteome</keyword>
<evidence type="ECO:0000313" key="1">
    <source>
        <dbReference type="EMBL" id="KAJ8015023.1"/>
    </source>
</evidence>
<reference evidence="1" key="1">
    <citation type="submission" date="2021-05" db="EMBL/GenBank/DDBJ databases">
        <authorList>
            <person name="Pan Q."/>
            <person name="Jouanno E."/>
            <person name="Zahm M."/>
            <person name="Klopp C."/>
            <person name="Cabau C."/>
            <person name="Louis A."/>
            <person name="Berthelot C."/>
            <person name="Parey E."/>
            <person name="Roest Crollius H."/>
            <person name="Montfort J."/>
            <person name="Robinson-Rechavi M."/>
            <person name="Bouchez O."/>
            <person name="Lampietro C."/>
            <person name="Lopez Roques C."/>
            <person name="Donnadieu C."/>
            <person name="Postlethwait J."/>
            <person name="Bobe J."/>
            <person name="Dillon D."/>
            <person name="Chandos A."/>
            <person name="von Hippel F."/>
            <person name="Guiguen Y."/>
        </authorList>
    </citation>
    <scope>NUCLEOTIDE SEQUENCE</scope>
    <source>
        <strain evidence="1">YG-Jan2019</strain>
    </source>
</reference>
<evidence type="ECO:0000313" key="2">
    <source>
        <dbReference type="Proteomes" id="UP001157502"/>
    </source>
</evidence>
<protein>
    <submittedName>
        <fullName evidence="1">Uncharacterized protein</fullName>
    </submittedName>
</protein>
<dbReference type="Proteomes" id="UP001157502">
    <property type="component" value="Chromosome 2"/>
</dbReference>
<comment type="caution">
    <text evidence="1">The sequence shown here is derived from an EMBL/GenBank/DDBJ whole genome shotgun (WGS) entry which is preliminary data.</text>
</comment>